<evidence type="ECO:0000313" key="1">
    <source>
        <dbReference type="EMBL" id="VEB41146.1"/>
    </source>
</evidence>
<name>A0A3S4JUL9_CHRVL</name>
<sequence>MLQQGLEKSVADGSFDQLFRAFNDEHLRGLKLSGRAIIELPNPLLPEATPLSRRELWFHP</sequence>
<reference evidence="1 2" key="1">
    <citation type="submission" date="2018-12" db="EMBL/GenBank/DDBJ databases">
        <authorList>
            <consortium name="Pathogen Informatics"/>
        </authorList>
    </citation>
    <scope>NUCLEOTIDE SEQUENCE [LARGE SCALE GENOMIC DNA]</scope>
    <source>
        <strain evidence="1 2">NCTC9695</strain>
    </source>
</reference>
<protein>
    <submittedName>
        <fullName evidence="1">Uncharacterized protein</fullName>
    </submittedName>
</protein>
<organism evidence="1 2">
    <name type="scientific">Chromobacterium violaceum</name>
    <dbReference type="NCBI Taxonomy" id="536"/>
    <lineage>
        <taxon>Bacteria</taxon>
        <taxon>Pseudomonadati</taxon>
        <taxon>Pseudomonadota</taxon>
        <taxon>Betaproteobacteria</taxon>
        <taxon>Neisseriales</taxon>
        <taxon>Chromobacteriaceae</taxon>
        <taxon>Chromobacterium</taxon>
    </lineage>
</organism>
<dbReference type="AlphaFoldDB" id="A0A3S4JUL9"/>
<dbReference type="EMBL" id="LR134182">
    <property type="protein sequence ID" value="VEB41146.1"/>
    <property type="molecule type" value="Genomic_DNA"/>
</dbReference>
<accession>A0A3S4JUL9</accession>
<gene>
    <name evidence="1" type="ORF">NCTC9695_01565</name>
</gene>
<dbReference type="Proteomes" id="UP000275777">
    <property type="component" value="Chromosome"/>
</dbReference>
<evidence type="ECO:0000313" key="2">
    <source>
        <dbReference type="Proteomes" id="UP000275777"/>
    </source>
</evidence>
<proteinExistence type="predicted"/>